<evidence type="ECO:0000313" key="2">
    <source>
        <dbReference type="EMBL" id="KAK2114879.1"/>
    </source>
</evidence>
<protein>
    <submittedName>
        <fullName evidence="2">Uncharacterized protein</fullName>
    </submittedName>
</protein>
<evidence type="ECO:0000256" key="1">
    <source>
        <dbReference type="SAM" id="MobiDB-lite"/>
    </source>
</evidence>
<gene>
    <name evidence="2" type="ORF">P7K49_005504</name>
</gene>
<organism evidence="2 3">
    <name type="scientific">Saguinus oedipus</name>
    <name type="common">Cotton-top tamarin</name>
    <name type="synonym">Oedipomidas oedipus</name>
    <dbReference type="NCBI Taxonomy" id="9490"/>
    <lineage>
        <taxon>Eukaryota</taxon>
        <taxon>Metazoa</taxon>
        <taxon>Chordata</taxon>
        <taxon>Craniata</taxon>
        <taxon>Vertebrata</taxon>
        <taxon>Euteleostomi</taxon>
        <taxon>Mammalia</taxon>
        <taxon>Eutheria</taxon>
        <taxon>Euarchontoglires</taxon>
        <taxon>Primates</taxon>
        <taxon>Haplorrhini</taxon>
        <taxon>Platyrrhini</taxon>
        <taxon>Cebidae</taxon>
        <taxon>Callitrichinae</taxon>
        <taxon>Saguinus</taxon>
    </lineage>
</organism>
<evidence type="ECO:0000313" key="3">
    <source>
        <dbReference type="Proteomes" id="UP001266305"/>
    </source>
</evidence>
<dbReference type="Proteomes" id="UP001266305">
    <property type="component" value="Unassembled WGS sequence"/>
</dbReference>
<feature type="compositionally biased region" description="Basic and acidic residues" evidence="1">
    <location>
        <begin position="91"/>
        <end position="101"/>
    </location>
</feature>
<name>A0ABQ9W1F8_SAGOE</name>
<keyword evidence="3" id="KW-1185">Reference proteome</keyword>
<reference evidence="2 3" key="1">
    <citation type="submission" date="2023-05" db="EMBL/GenBank/DDBJ databases">
        <title>B98-5 Cell Line De Novo Hybrid Assembly: An Optical Mapping Approach.</title>
        <authorList>
            <person name="Kananen K."/>
            <person name="Auerbach J.A."/>
            <person name="Kautto E."/>
            <person name="Blachly J.S."/>
        </authorList>
    </citation>
    <scope>NUCLEOTIDE SEQUENCE [LARGE SCALE GENOMIC DNA]</scope>
    <source>
        <strain evidence="2">B95-8</strain>
        <tissue evidence="2">Cell line</tissue>
    </source>
</reference>
<proteinExistence type="predicted"/>
<feature type="region of interest" description="Disordered" evidence="1">
    <location>
        <begin position="67"/>
        <end position="132"/>
    </location>
</feature>
<accession>A0ABQ9W1F8</accession>
<dbReference type="EMBL" id="JASSZA010000003">
    <property type="protein sequence ID" value="KAK2114879.1"/>
    <property type="molecule type" value="Genomic_DNA"/>
</dbReference>
<sequence>MEKRAAHSSFRPAVSGWGQILNLLESLLGPGSFFSAQSLVIHSVFPGSQFLVLSGVAQLGPWTTAKPGDRTVPWTTAKPGDRTVPWTTAKPGDRTTAKPGDRTVPWTTAKPGRGRCRGPQLSRGEDGAVDHS</sequence>
<feature type="compositionally biased region" description="Basic and acidic residues" evidence="1">
    <location>
        <begin position="123"/>
        <end position="132"/>
    </location>
</feature>
<comment type="caution">
    <text evidence="2">The sequence shown here is derived from an EMBL/GenBank/DDBJ whole genome shotgun (WGS) entry which is preliminary data.</text>
</comment>